<dbReference type="SMART" id="SM00382">
    <property type="entry name" value="AAA"/>
    <property type="match status" value="1"/>
</dbReference>
<dbReference type="PANTHER" id="PTHR24220:SF685">
    <property type="entry name" value="ABC TRANSPORTER RELATED"/>
    <property type="match status" value="1"/>
</dbReference>
<keyword evidence="1" id="KW-0547">Nucleotide-binding</keyword>
<evidence type="ECO:0000259" key="3">
    <source>
        <dbReference type="PROSITE" id="PS50893"/>
    </source>
</evidence>
<dbReference type="PANTHER" id="PTHR24220">
    <property type="entry name" value="IMPORT ATP-BINDING PROTEIN"/>
    <property type="match status" value="1"/>
</dbReference>
<dbReference type="Pfam" id="PF00005">
    <property type="entry name" value="ABC_tran"/>
    <property type="match status" value="1"/>
</dbReference>
<feature type="domain" description="ABC transporter" evidence="3">
    <location>
        <begin position="19"/>
        <end position="235"/>
    </location>
</feature>
<dbReference type="EMBL" id="LGTE01000010">
    <property type="protein sequence ID" value="KNZ69677.1"/>
    <property type="molecule type" value="Genomic_DNA"/>
</dbReference>
<evidence type="ECO:0000256" key="1">
    <source>
        <dbReference type="ARBA" id="ARBA00022741"/>
    </source>
</evidence>
<dbReference type="InterPro" id="IPR003593">
    <property type="entry name" value="AAA+_ATPase"/>
</dbReference>
<dbReference type="SUPFAM" id="SSF52540">
    <property type="entry name" value="P-loop containing nucleoside triphosphate hydrolases"/>
    <property type="match status" value="1"/>
</dbReference>
<dbReference type="InterPro" id="IPR027417">
    <property type="entry name" value="P-loop_NTPase"/>
</dbReference>
<dbReference type="InterPro" id="IPR003439">
    <property type="entry name" value="ABC_transporter-like_ATP-bd"/>
</dbReference>
<name>A0A0L6W269_9FIRM</name>
<dbReference type="Gene3D" id="3.40.50.300">
    <property type="entry name" value="P-loop containing nucleotide triphosphate hydrolases"/>
    <property type="match status" value="1"/>
</dbReference>
<evidence type="ECO:0000313" key="5">
    <source>
        <dbReference type="Proteomes" id="UP000037175"/>
    </source>
</evidence>
<dbReference type="GO" id="GO:0005886">
    <property type="term" value="C:plasma membrane"/>
    <property type="evidence" value="ECO:0007669"/>
    <property type="project" value="TreeGrafter"/>
</dbReference>
<dbReference type="AlphaFoldDB" id="A0A0L6W269"/>
<evidence type="ECO:0000313" key="4">
    <source>
        <dbReference type="EMBL" id="KNZ69677.1"/>
    </source>
</evidence>
<organism evidence="4 5">
    <name type="scientific">Thermincola ferriacetica</name>
    <dbReference type="NCBI Taxonomy" id="281456"/>
    <lineage>
        <taxon>Bacteria</taxon>
        <taxon>Bacillati</taxon>
        <taxon>Bacillota</taxon>
        <taxon>Clostridia</taxon>
        <taxon>Eubacteriales</taxon>
        <taxon>Thermincolaceae</taxon>
        <taxon>Thermincola</taxon>
    </lineage>
</organism>
<dbReference type="Proteomes" id="UP000037175">
    <property type="component" value="Unassembled WGS sequence"/>
</dbReference>
<comment type="caution">
    <text evidence="4">The sequence shown here is derived from an EMBL/GenBank/DDBJ whole genome shotgun (WGS) entry which is preliminary data.</text>
</comment>
<dbReference type="GO" id="GO:0022857">
    <property type="term" value="F:transmembrane transporter activity"/>
    <property type="evidence" value="ECO:0007669"/>
    <property type="project" value="TreeGrafter"/>
</dbReference>
<keyword evidence="2" id="KW-0067">ATP-binding</keyword>
<reference evidence="5" key="1">
    <citation type="submission" date="2015-07" db="EMBL/GenBank/DDBJ databases">
        <title>Complete Genome of Thermincola ferriacetica strain Z-0001T.</title>
        <authorList>
            <person name="Lusk B."/>
            <person name="Badalamenti J.P."/>
            <person name="Parameswaran P."/>
            <person name="Bond D.R."/>
            <person name="Torres C.I."/>
        </authorList>
    </citation>
    <scope>NUCLEOTIDE SEQUENCE [LARGE SCALE GENOMIC DNA]</scope>
    <source>
        <strain evidence="5">Z-0001</strain>
    </source>
</reference>
<dbReference type="GO" id="GO:0016887">
    <property type="term" value="F:ATP hydrolysis activity"/>
    <property type="evidence" value="ECO:0007669"/>
    <property type="project" value="InterPro"/>
</dbReference>
<dbReference type="PATRIC" id="fig|281456.6.peg.1814"/>
<accession>A0A0L6W269</accession>
<sequence length="235" mass="25334">MAQVSSNLEVTSIQGEIFISAKDISCLYKKGNNSVVALNAVSCQLHSGDRIAVVGPSGSGKSTLLQVMGGIEPPTSGTITWPALGPRHALRPEKIGFIFQTESLLEPLNCIENVKIPLLLSHVGEEEADEAAFNALKKLSLENLANKLPEELSGGQAQRVAAARAIVRQPKVILADEPTGQLDQTTGQHLLDLLLASIEGTDTALVIATHDMTVARRMKTVWYMEHGRLEVRQHC</sequence>
<dbReference type="InterPro" id="IPR015854">
    <property type="entry name" value="ABC_transpr_LolD-like"/>
</dbReference>
<proteinExistence type="predicted"/>
<protein>
    <submittedName>
        <fullName evidence="4">ABC transporter</fullName>
    </submittedName>
</protein>
<evidence type="ECO:0000256" key="2">
    <source>
        <dbReference type="ARBA" id="ARBA00022840"/>
    </source>
</evidence>
<keyword evidence="5" id="KW-1185">Reference proteome</keyword>
<dbReference type="GO" id="GO:0005524">
    <property type="term" value="F:ATP binding"/>
    <property type="evidence" value="ECO:0007669"/>
    <property type="project" value="UniProtKB-KW"/>
</dbReference>
<gene>
    <name evidence="4" type="ORF">Tfer_1698</name>
</gene>
<dbReference type="PROSITE" id="PS50893">
    <property type="entry name" value="ABC_TRANSPORTER_2"/>
    <property type="match status" value="1"/>
</dbReference>